<reference evidence="2" key="1">
    <citation type="journal article" date="2019" name="Int. J. Syst. Evol. Microbiol.">
        <title>The Global Catalogue of Microorganisms (GCM) 10K type strain sequencing project: providing services to taxonomists for standard genome sequencing and annotation.</title>
        <authorList>
            <consortium name="The Broad Institute Genomics Platform"/>
            <consortium name="The Broad Institute Genome Sequencing Center for Infectious Disease"/>
            <person name="Wu L."/>
            <person name="Ma J."/>
        </authorList>
    </citation>
    <scope>NUCLEOTIDE SEQUENCE [LARGE SCALE GENOMIC DNA]</scope>
    <source>
        <strain evidence="2">CCM 8934</strain>
    </source>
</reference>
<name>A0ABW1UHB8_9LACO</name>
<dbReference type="EMBL" id="JBHSSB010000016">
    <property type="protein sequence ID" value="MFC6295074.1"/>
    <property type="molecule type" value="Genomic_DNA"/>
</dbReference>
<dbReference type="Proteomes" id="UP001596227">
    <property type="component" value="Unassembled WGS sequence"/>
</dbReference>
<evidence type="ECO:0000313" key="1">
    <source>
        <dbReference type="EMBL" id="MFC6295074.1"/>
    </source>
</evidence>
<accession>A0ABW1UHB8</accession>
<proteinExistence type="predicted"/>
<organism evidence="1 2">
    <name type="scientific">Lactiplantibacillus daoliensis</name>
    <dbReference type="NCBI Taxonomy" id="2559916"/>
    <lineage>
        <taxon>Bacteria</taxon>
        <taxon>Bacillati</taxon>
        <taxon>Bacillota</taxon>
        <taxon>Bacilli</taxon>
        <taxon>Lactobacillales</taxon>
        <taxon>Lactobacillaceae</taxon>
        <taxon>Lactiplantibacillus</taxon>
    </lineage>
</organism>
<dbReference type="RefSeq" id="WP_137606815.1">
    <property type="nucleotide sequence ID" value="NZ_BJDH01000003.1"/>
</dbReference>
<comment type="caution">
    <text evidence="1">The sequence shown here is derived from an EMBL/GenBank/DDBJ whole genome shotgun (WGS) entry which is preliminary data.</text>
</comment>
<evidence type="ECO:0000313" key="2">
    <source>
        <dbReference type="Proteomes" id="UP001596227"/>
    </source>
</evidence>
<protein>
    <submittedName>
        <fullName evidence="1">Uncharacterized protein</fullName>
    </submittedName>
</protein>
<sequence>MTKEKLTKYWTDFKNYPEYADFTGYPEQILTEALDCFELVMTSVTTKPIKRWGAKEINAGLTALADATSDEDNEGLIITYDITAAYLRYLAEEGKIRVSFDDLETVLIDFEEKEDLQGPVLPADTLFSDPGERSYQADLPEWREYVANDIMAYSQEWLRAYFETPTWQNATSDIDQGTLEMIIETLVRTAYDEYRKTPKSWTKKAITGVMTGRLIRNVNLIATDYQALAPAVTEFLAFVGQNGWLNAKRVSDYQRFINAAAPEMIALSQDRQNFGPAKLIGEKLQASGIDLSDRAAVDDFIQQINADGGVDSLYDEDDLSDENDDQSADVDELKKIMADPTKFAQVARAYDPDPQADYLMASHQSKEVGWQRKTAVKVHELAVQTGLRLWLNRDSYHFPAGSELSDVMSNTMNFIDVLYAQSLVTPAEWTVAVLREMGAWFQSYEVAEYDEMKKFVKNLVDSMYNDGILSKKQAGQLPAAFAGEAIPIVETPKKVKGKVISMKQARKLLKNKRRR</sequence>
<keyword evidence="2" id="KW-1185">Reference proteome</keyword>
<gene>
    <name evidence="1" type="ORF">ACFQH1_07650</name>
</gene>